<gene>
    <name evidence="3" type="ORF">FHS18_005765</name>
</gene>
<dbReference type="Pfam" id="PF07833">
    <property type="entry name" value="Cu_amine_oxidN1"/>
    <property type="match status" value="1"/>
</dbReference>
<dbReference type="InterPro" id="IPR012854">
    <property type="entry name" value="Cu_amine_oxidase-like_N"/>
</dbReference>
<feature type="domain" description="Copper amine oxidase-like N-terminal" evidence="2">
    <location>
        <begin position="48"/>
        <end position="150"/>
    </location>
</feature>
<protein>
    <recommendedName>
        <fullName evidence="2">Copper amine oxidase-like N-terminal domain-containing protein</fullName>
    </recommendedName>
</protein>
<dbReference type="SUPFAM" id="SSF55383">
    <property type="entry name" value="Copper amine oxidase, domain N"/>
    <property type="match status" value="1"/>
</dbReference>
<dbReference type="Proteomes" id="UP000570361">
    <property type="component" value="Unassembled WGS sequence"/>
</dbReference>
<keyword evidence="1" id="KW-0732">Signal</keyword>
<dbReference type="EMBL" id="JACHXK010000020">
    <property type="protein sequence ID" value="MBB3113652.1"/>
    <property type="molecule type" value="Genomic_DNA"/>
</dbReference>
<evidence type="ECO:0000256" key="1">
    <source>
        <dbReference type="SAM" id="SignalP"/>
    </source>
</evidence>
<evidence type="ECO:0000313" key="4">
    <source>
        <dbReference type="Proteomes" id="UP000570361"/>
    </source>
</evidence>
<name>A0A7W5FQW2_9BACL</name>
<dbReference type="InterPro" id="IPR036582">
    <property type="entry name" value="Mao_N_sf"/>
</dbReference>
<evidence type="ECO:0000313" key="3">
    <source>
        <dbReference type="EMBL" id="MBB3113652.1"/>
    </source>
</evidence>
<comment type="caution">
    <text evidence="3">The sequence shown here is derived from an EMBL/GenBank/DDBJ whole genome shotgun (WGS) entry which is preliminary data.</text>
</comment>
<keyword evidence="4" id="KW-1185">Reference proteome</keyword>
<proteinExistence type="predicted"/>
<evidence type="ECO:0000259" key="2">
    <source>
        <dbReference type="Pfam" id="PF07833"/>
    </source>
</evidence>
<dbReference type="AlphaFoldDB" id="A0A7W5FQW2"/>
<organism evidence="3 4">
    <name type="scientific">Paenibacillus phyllosphaerae</name>
    <dbReference type="NCBI Taxonomy" id="274593"/>
    <lineage>
        <taxon>Bacteria</taxon>
        <taxon>Bacillati</taxon>
        <taxon>Bacillota</taxon>
        <taxon>Bacilli</taxon>
        <taxon>Bacillales</taxon>
        <taxon>Paenibacillaceae</taxon>
        <taxon>Paenibacillus</taxon>
    </lineage>
</organism>
<dbReference type="Gene3D" id="3.30.457.10">
    <property type="entry name" value="Copper amine oxidase-like, N-terminal domain"/>
    <property type="match status" value="1"/>
</dbReference>
<dbReference type="RefSeq" id="WP_183603721.1">
    <property type="nucleotide sequence ID" value="NZ_JACHXK010000020.1"/>
</dbReference>
<sequence length="316" mass="34925">MTTNKKKIIASFAVATMLIATAVPTAFAASKAETDFKKAALDIKVLYNARQIASDVPPQNVRGTVFVPFSAVSKALGAQLALSSNGKEITFAKAGKKVKITIGSKTAVANGKNISLNEAPYIKNNRTMVPTRFISEQLGEKVEWDSTVQFVWIGHKDVPQVTEIANAQDVTPYKSYYSGKSGQFILNAGTKNEMKTVRIIKPSDFPFKIEDEIYYRIDKTVNLEGGEALQTIVYDKAEMGRAYYLLQKNSPTRARNDVSYSTFNGKTYHYNLVASSSDQFGTYAENYKNVKLKNIDYIGIYALGSVDSLLLIKNEL</sequence>
<feature type="signal peptide" evidence="1">
    <location>
        <begin position="1"/>
        <end position="28"/>
    </location>
</feature>
<reference evidence="3 4" key="1">
    <citation type="submission" date="2020-08" db="EMBL/GenBank/DDBJ databases">
        <title>Genomic Encyclopedia of Type Strains, Phase III (KMG-III): the genomes of soil and plant-associated and newly described type strains.</title>
        <authorList>
            <person name="Whitman W."/>
        </authorList>
    </citation>
    <scope>NUCLEOTIDE SEQUENCE [LARGE SCALE GENOMIC DNA]</scope>
    <source>
        <strain evidence="3 4">CECT 5862</strain>
    </source>
</reference>
<feature type="chain" id="PRO_5031288515" description="Copper amine oxidase-like N-terminal domain-containing protein" evidence="1">
    <location>
        <begin position="29"/>
        <end position="316"/>
    </location>
</feature>
<accession>A0A7W5FQW2</accession>